<feature type="chain" id="PRO_5045140300" evidence="4">
    <location>
        <begin position="30"/>
        <end position="901"/>
    </location>
</feature>
<dbReference type="InterPro" id="IPR007312">
    <property type="entry name" value="Phosphoesterase"/>
</dbReference>
<dbReference type="Gene3D" id="2.130.10.10">
    <property type="entry name" value="YVTN repeat-like/Quinoprotein amine dehydrogenase"/>
    <property type="match status" value="2"/>
</dbReference>
<keyword evidence="6" id="KW-1185">Reference proteome</keyword>
<dbReference type="NCBIfam" id="TIGR02276">
    <property type="entry name" value="beta_rpt_yvtn"/>
    <property type="match status" value="1"/>
</dbReference>
<dbReference type="InterPro" id="IPR051200">
    <property type="entry name" value="Host-pathogen_enzymatic-act"/>
</dbReference>
<evidence type="ECO:0000313" key="6">
    <source>
        <dbReference type="Proteomes" id="UP001589702"/>
    </source>
</evidence>
<evidence type="ECO:0000256" key="3">
    <source>
        <dbReference type="SAM" id="MobiDB-lite"/>
    </source>
</evidence>
<dbReference type="RefSeq" id="WP_234754136.1">
    <property type="nucleotide sequence ID" value="NZ_BAAAWN010000001.1"/>
</dbReference>
<dbReference type="Pfam" id="PF04185">
    <property type="entry name" value="Phosphoesterase"/>
    <property type="match status" value="1"/>
</dbReference>
<evidence type="ECO:0000256" key="4">
    <source>
        <dbReference type="SAM" id="SignalP"/>
    </source>
</evidence>
<organism evidence="5 6">
    <name type="scientific">Arthrobacter ramosus</name>
    <dbReference type="NCBI Taxonomy" id="1672"/>
    <lineage>
        <taxon>Bacteria</taxon>
        <taxon>Bacillati</taxon>
        <taxon>Actinomycetota</taxon>
        <taxon>Actinomycetes</taxon>
        <taxon>Micrococcales</taxon>
        <taxon>Micrococcaceae</taxon>
        <taxon>Arthrobacter</taxon>
    </lineage>
</organism>
<evidence type="ECO:0000313" key="5">
    <source>
        <dbReference type="EMBL" id="MFB9818093.1"/>
    </source>
</evidence>
<protein>
    <submittedName>
        <fullName evidence="5">Alkaline phosphatase family protein</fullName>
    </submittedName>
</protein>
<feature type="signal peptide" evidence="4">
    <location>
        <begin position="1"/>
        <end position="29"/>
    </location>
</feature>
<feature type="region of interest" description="Disordered" evidence="3">
    <location>
        <begin position="882"/>
        <end position="901"/>
    </location>
</feature>
<dbReference type="InterPro" id="IPR011964">
    <property type="entry name" value="YVTN_b-propeller_repeat"/>
</dbReference>
<reference evidence="5 6" key="1">
    <citation type="submission" date="2024-09" db="EMBL/GenBank/DDBJ databases">
        <authorList>
            <person name="Sun Q."/>
            <person name="Mori K."/>
        </authorList>
    </citation>
    <scope>NUCLEOTIDE SEQUENCE [LARGE SCALE GENOMIC DNA]</scope>
    <source>
        <strain evidence="5 6">JCM 1334</strain>
    </source>
</reference>
<comment type="caution">
    <text evidence="5">The sequence shown here is derived from an EMBL/GenBank/DDBJ whole genome shotgun (WGS) entry which is preliminary data.</text>
</comment>
<dbReference type="Proteomes" id="UP001589702">
    <property type="component" value="Unassembled WGS sequence"/>
</dbReference>
<feature type="region of interest" description="Disordered" evidence="3">
    <location>
        <begin position="449"/>
        <end position="471"/>
    </location>
</feature>
<keyword evidence="4" id="KW-0732">Signal</keyword>
<keyword evidence="2" id="KW-0843">Virulence</keyword>
<evidence type="ECO:0000256" key="2">
    <source>
        <dbReference type="ARBA" id="ARBA00023026"/>
    </source>
</evidence>
<dbReference type="InterPro" id="IPR015943">
    <property type="entry name" value="WD40/YVTN_repeat-like_dom_sf"/>
</dbReference>
<proteinExistence type="predicted"/>
<evidence type="ECO:0000256" key="1">
    <source>
        <dbReference type="ARBA" id="ARBA00022801"/>
    </source>
</evidence>
<name>A0ABV5XTM6_ARTRM</name>
<accession>A0ABV5XTM6</accession>
<dbReference type="InterPro" id="IPR017850">
    <property type="entry name" value="Alkaline_phosphatase_core_sf"/>
</dbReference>
<keyword evidence="1" id="KW-0378">Hydrolase</keyword>
<dbReference type="EMBL" id="JBHMBC010000002">
    <property type="protein sequence ID" value="MFB9818093.1"/>
    <property type="molecule type" value="Genomic_DNA"/>
</dbReference>
<dbReference type="PANTHER" id="PTHR47197">
    <property type="entry name" value="PROTEIN NIRF"/>
    <property type="match status" value="1"/>
</dbReference>
<gene>
    <name evidence="5" type="ORF">ACFFP1_01105</name>
</gene>
<dbReference type="InterPro" id="IPR011044">
    <property type="entry name" value="Quino_amine_DH_bsu"/>
</dbReference>
<dbReference type="SUPFAM" id="SSF53649">
    <property type="entry name" value="Alkaline phosphatase-like"/>
    <property type="match status" value="1"/>
</dbReference>
<dbReference type="SUPFAM" id="SSF50969">
    <property type="entry name" value="YVTN repeat-like/Quinoprotein amine dehydrogenase"/>
    <property type="match status" value="1"/>
</dbReference>
<sequence length="901" mass="94271">MGKKRRLRKGVAIPAAAVALVLAGGGAYAAGNTDWGQRLIGRQANGSVLTASNQLVTPAGSGVEQTGRPMALAVSPDGHTSVNETYDGKGTFTVTDLVGHKVLQQYTPPAGTGSGQAGYGGLLYSADGKSLWAGQKSNLLRFTVAADGTLSSPVVVALPGVSGKQPLPASLAFAPGGQQILVTLNGTNTMAVLDAGTGALVRQVAVGNAPRDVVVAGAHAFVANQGGRTAVPGDKTNLSYGTDIVTNTDNGSPSTGTVSEVDPATGAVVRSYDVGLAPSALMVQGTDVFVANSNSDTVSVLDTKTGKVAQTINVNPLPGAPTGSEPNSLTMLDPTHLAVSLGTANAVAVYDYSNAQTPAGFQGLIPTGWYPGTVVLDKALGEIVVAAQKGVGSLGAQATNSQGAGTATVTGHSVYSDIGLVSTVPIPKTNDMPNYTKQVWSNNQWTAWQDQQKAKGDQGKAKPAAIPQRAGDPSTIKHVFMIVKENRTYDQVLGDDTRGNGAPSLAQFGGATTPNFHALVQQGPLLDNTYSSGTMSADGHQWLTQANVDEYLNQSISNYTRSYPYNGGDAMAYGSTGFLWDNAAAHGVSAKDWGEYTNKWTSATGANDTNSWAQWYQNTLAQEAGKPAIIPQDAFHASTDVPSLTKILQPQFPGFQLQIPDQYRADLFLKDLKSAEQNNNLPQLNIMTIMNDHTAGTSAGSPTPSAMVADNDLAVGRIIDGISHSKFGQDSAVFVVEDDSQNGVDHVDGHRAPVLIWSPYARRNAVVSDFYTQLNVVRTIEQILALPPMTQMDLAAEPMYSAFTNKADTTPYTAKPNQIPLDTLNGVPNTLTGAAAAWGTWSAQQDWSGPDRVDPGRLNRVDWYAAHNWTTPYPGDARILFPNEVPDGPGDGDNAPIGTGK</sequence>
<dbReference type="Gene3D" id="3.40.720.10">
    <property type="entry name" value="Alkaline Phosphatase, subunit A"/>
    <property type="match status" value="1"/>
</dbReference>
<dbReference type="PANTHER" id="PTHR47197:SF3">
    <property type="entry name" value="DIHYDRO-HEME D1 DEHYDROGENASE"/>
    <property type="match status" value="1"/>
</dbReference>